<protein>
    <submittedName>
        <fullName evidence="2">Uncharacterized protein</fullName>
    </submittedName>
</protein>
<dbReference type="EMBL" id="JAMZMK010011017">
    <property type="protein sequence ID" value="KAI7729355.1"/>
    <property type="molecule type" value="Genomic_DNA"/>
</dbReference>
<feature type="compositionally biased region" description="Basic residues" evidence="1">
    <location>
        <begin position="66"/>
        <end position="75"/>
    </location>
</feature>
<evidence type="ECO:0000313" key="3">
    <source>
        <dbReference type="Proteomes" id="UP001206925"/>
    </source>
</evidence>
<feature type="region of interest" description="Disordered" evidence="1">
    <location>
        <begin position="62"/>
        <end position="97"/>
    </location>
</feature>
<evidence type="ECO:0000256" key="1">
    <source>
        <dbReference type="SAM" id="MobiDB-lite"/>
    </source>
</evidence>
<dbReference type="Proteomes" id="UP001206925">
    <property type="component" value="Unassembled WGS sequence"/>
</dbReference>
<feature type="non-terminal residue" evidence="2">
    <location>
        <position position="169"/>
    </location>
</feature>
<organism evidence="2 3">
    <name type="scientific">Ambrosia artemisiifolia</name>
    <name type="common">Common ragweed</name>
    <dbReference type="NCBI Taxonomy" id="4212"/>
    <lineage>
        <taxon>Eukaryota</taxon>
        <taxon>Viridiplantae</taxon>
        <taxon>Streptophyta</taxon>
        <taxon>Embryophyta</taxon>
        <taxon>Tracheophyta</taxon>
        <taxon>Spermatophyta</taxon>
        <taxon>Magnoliopsida</taxon>
        <taxon>eudicotyledons</taxon>
        <taxon>Gunneridae</taxon>
        <taxon>Pentapetalae</taxon>
        <taxon>asterids</taxon>
        <taxon>campanulids</taxon>
        <taxon>Asterales</taxon>
        <taxon>Asteraceae</taxon>
        <taxon>Asteroideae</taxon>
        <taxon>Heliantheae alliance</taxon>
        <taxon>Heliantheae</taxon>
        <taxon>Ambrosia</taxon>
    </lineage>
</organism>
<name>A0AAD5G5A0_AMBAR</name>
<keyword evidence="3" id="KW-1185">Reference proteome</keyword>
<accession>A0AAD5G5A0</accession>
<proteinExistence type="predicted"/>
<sequence length="169" mass="19520">GHFCPGFPWVQNLSFHQQHPTSTSHHITRLILHRQTRHNRTTQPLSPLLKTTAVDFYPLPATPSLRRAKDRHHRTSTTFGPQPLSNPPRHRNRTRSKSLALASTRYRQTEIKGIPIPQYSSLGIAIEVYMDLSRSAKNPYLKTSMKLHQPSNFPTQMSEEWIQIAFEVH</sequence>
<gene>
    <name evidence="2" type="ORF">M8C21_017436</name>
</gene>
<comment type="caution">
    <text evidence="2">The sequence shown here is derived from an EMBL/GenBank/DDBJ whole genome shotgun (WGS) entry which is preliminary data.</text>
</comment>
<evidence type="ECO:0000313" key="2">
    <source>
        <dbReference type="EMBL" id="KAI7729355.1"/>
    </source>
</evidence>
<reference evidence="2" key="1">
    <citation type="submission" date="2022-06" db="EMBL/GenBank/DDBJ databases">
        <title>Uncovering the hologenomic basis of an extraordinary plant invasion.</title>
        <authorList>
            <person name="Bieker V.C."/>
            <person name="Martin M.D."/>
            <person name="Gilbert T."/>
            <person name="Hodgins K."/>
            <person name="Battlay P."/>
            <person name="Petersen B."/>
            <person name="Wilson J."/>
        </authorList>
    </citation>
    <scope>NUCLEOTIDE SEQUENCE</scope>
    <source>
        <strain evidence="2">AA19_3_7</strain>
        <tissue evidence="2">Leaf</tissue>
    </source>
</reference>
<dbReference type="AlphaFoldDB" id="A0AAD5G5A0"/>